<comment type="caution">
    <text evidence="6">The sequence shown here is derived from an EMBL/GenBank/DDBJ whole genome shotgun (WGS) entry which is preliminary data.</text>
</comment>
<dbReference type="SMART" id="SM00957">
    <property type="entry name" value="SecA_DEAD"/>
    <property type="match status" value="1"/>
</dbReference>
<evidence type="ECO:0000256" key="2">
    <source>
        <dbReference type="ARBA" id="ARBA00022927"/>
    </source>
</evidence>
<dbReference type="PANTHER" id="PTHR30612:SF0">
    <property type="entry name" value="CHLOROPLAST PROTEIN-TRANSPORTING ATPASE"/>
    <property type="match status" value="1"/>
</dbReference>
<sequence>MLGMRPFFNQIVGLIALFYHNVAEMKTGESKTLTATLPMYLHGLMGPGNYLITANAYLANRDAQNIGVVYEWLGLTVAIGTMLDEKDNPDRDKNTLYQADIIYTTNSALGFDYLFDNLAATPADQAIQGFNFALIDEIDAVLLDMAQTPLVISGAPRVQSNLYGLANTMIHKLGQTTDIGQSNDQKKFG</sequence>
<evidence type="ECO:0000313" key="7">
    <source>
        <dbReference type="Proteomes" id="UP001057481"/>
    </source>
</evidence>
<proteinExistence type="predicted"/>
<dbReference type="SUPFAM" id="SSF52540">
    <property type="entry name" value="P-loop containing nucleoside triphosphate hydrolases"/>
    <property type="match status" value="1"/>
</dbReference>
<dbReference type="InterPro" id="IPR014018">
    <property type="entry name" value="SecA_motor_DEAD"/>
</dbReference>
<protein>
    <recommendedName>
        <fullName evidence="8">Protein translocase subunit SecA</fullName>
    </recommendedName>
</protein>
<dbReference type="PRINTS" id="PR00906">
    <property type="entry name" value="SECA"/>
</dbReference>
<evidence type="ECO:0000259" key="4">
    <source>
        <dbReference type="PROSITE" id="PS51192"/>
    </source>
</evidence>
<keyword evidence="7" id="KW-1185">Reference proteome</keyword>
<dbReference type="EMBL" id="JAGMVS010000064">
    <property type="protein sequence ID" value="MCM2437459.1"/>
    <property type="molecule type" value="Genomic_DNA"/>
</dbReference>
<evidence type="ECO:0000313" key="6">
    <source>
        <dbReference type="EMBL" id="MCM2437459.1"/>
    </source>
</evidence>
<keyword evidence="1" id="KW-1003">Cell membrane</keyword>
<keyword evidence="1" id="KW-0472">Membrane</keyword>
<dbReference type="Pfam" id="PF07517">
    <property type="entry name" value="SecA_DEAD"/>
    <property type="match status" value="1"/>
</dbReference>
<dbReference type="Gene3D" id="3.90.1440.10">
    <property type="entry name" value="SecA, preprotein cross-linking domain"/>
    <property type="match status" value="1"/>
</dbReference>
<dbReference type="InterPro" id="IPR014001">
    <property type="entry name" value="Helicase_ATP-bd"/>
</dbReference>
<organism evidence="6 7">
    <name type="scientific">Periweissella beninensis</name>
    <dbReference type="NCBI Taxonomy" id="504936"/>
    <lineage>
        <taxon>Bacteria</taxon>
        <taxon>Bacillati</taxon>
        <taxon>Bacillota</taxon>
        <taxon>Bacilli</taxon>
        <taxon>Lactobacillales</taxon>
        <taxon>Lactobacillaceae</taxon>
        <taxon>Periweissella</taxon>
    </lineage>
</organism>
<accession>A0ABT0VI03</accession>
<dbReference type="PROSITE" id="PS51196">
    <property type="entry name" value="SECA_MOTOR_DEAD"/>
    <property type="match status" value="1"/>
</dbReference>
<dbReference type="InterPro" id="IPR011115">
    <property type="entry name" value="SecA_DEAD"/>
</dbReference>
<dbReference type="CDD" id="cd17928">
    <property type="entry name" value="DEXDc_SecA"/>
    <property type="match status" value="1"/>
</dbReference>
<name>A0ABT0VI03_9LACO</name>
<dbReference type="Proteomes" id="UP001057481">
    <property type="component" value="Unassembled WGS sequence"/>
</dbReference>
<evidence type="ECO:0000259" key="5">
    <source>
        <dbReference type="PROSITE" id="PS51196"/>
    </source>
</evidence>
<dbReference type="InterPro" id="IPR027417">
    <property type="entry name" value="P-loop_NTPase"/>
</dbReference>
<dbReference type="PROSITE" id="PS51192">
    <property type="entry name" value="HELICASE_ATP_BIND_1"/>
    <property type="match status" value="1"/>
</dbReference>
<keyword evidence="3" id="KW-0811">Translocation</keyword>
<gene>
    <name evidence="6" type="ORF">KAK10_06005</name>
</gene>
<dbReference type="InterPro" id="IPR000185">
    <property type="entry name" value="SecA"/>
</dbReference>
<evidence type="ECO:0000256" key="1">
    <source>
        <dbReference type="ARBA" id="ARBA00022475"/>
    </source>
</evidence>
<dbReference type="PANTHER" id="PTHR30612">
    <property type="entry name" value="SECA INNER MEMBRANE COMPONENT OF SEC PROTEIN SECRETION SYSTEM"/>
    <property type="match status" value="1"/>
</dbReference>
<evidence type="ECO:0008006" key="8">
    <source>
        <dbReference type="Google" id="ProtNLM"/>
    </source>
</evidence>
<keyword evidence="2" id="KW-0813">Transport</keyword>
<feature type="domain" description="SecA family profile" evidence="5">
    <location>
        <begin position="1"/>
        <end position="189"/>
    </location>
</feature>
<dbReference type="Gene3D" id="3.40.50.300">
    <property type="entry name" value="P-loop containing nucleotide triphosphate hydrolases"/>
    <property type="match status" value="1"/>
</dbReference>
<feature type="domain" description="Helicase ATP-binding" evidence="4">
    <location>
        <begin position="12"/>
        <end position="174"/>
    </location>
</feature>
<reference evidence="6" key="1">
    <citation type="submission" date="2021-04" db="EMBL/GenBank/DDBJ databases">
        <title>Taxonomic assessment of Weissella genus.</title>
        <authorList>
            <person name="Fanelli F."/>
            <person name="Chieffi D."/>
            <person name="Dell'Aquila A."/>
            <person name="Gyu-Sung C."/>
            <person name="Franz C.M.A.P."/>
            <person name="Fusco V."/>
        </authorList>
    </citation>
    <scope>NUCLEOTIDE SEQUENCE</scope>
    <source>
        <strain evidence="6">LMG 25373</strain>
    </source>
</reference>
<keyword evidence="2" id="KW-0653">Protein transport</keyword>
<evidence type="ECO:0000256" key="3">
    <source>
        <dbReference type="ARBA" id="ARBA00023010"/>
    </source>
</evidence>